<dbReference type="PANTHER" id="PTHR33926:SF4">
    <property type="entry name" value="PROTEIN TIC 22, CHLOROPLASTIC"/>
    <property type="match status" value="1"/>
</dbReference>
<dbReference type="Proteomes" id="UP000010471">
    <property type="component" value="Chromosome"/>
</dbReference>
<accession>K9W8S6</accession>
<dbReference type="eggNOG" id="ENOG502Z8C3">
    <property type="taxonomic scope" value="Bacteria"/>
</dbReference>
<dbReference type="InterPro" id="IPR007378">
    <property type="entry name" value="Tic22-like"/>
</dbReference>
<keyword evidence="2" id="KW-1185">Reference proteome</keyword>
<dbReference type="STRING" id="1173027.Mic7113_0221"/>
<protein>
    <submittedName>
        <fullName evidence="1">Tic22-like family</fullName>
    </submittedName>
</protein>
<name>K9W8S6_9CYAN</name>
<evidence type="ECO:0000313" key="1">
    <source>
        <dbReference type="EMBL" id="AFZ16154.1"/>
    </source>
</evidence>
<organism evidence="1 2">
    <name type="scientific">Allocoleopsis franciscana PCC 7113</name>
    <dbReference type="NCBI Taxonomy" id="1173027"/>
    <lineage>
        <taxon>Bacteria</taxon>
        <taxon>Bacillati</taxon>
        <taxon>Cyanobacteriota</taxon>
        <taxon>Cyanophyceae</taxon>
        <taxon>Coleofasciculales</taxon>
        <taxon>Coleofasciculaceae</taxon>
        <taxon>Allocoleopsis</taxon>
        <taxon>Allocoleopsis franciscana</taxon>
    </lineage>
</organism>
<dbReference type="HOGENOM" id="CLU_073560_0_0_3"/>
<dbReference type="RefSeq" id="WP_015180318.1">
    <property type="nucleotide sequence ID" value="NC_019738.1"/>
</dbReference>
<dbReference type="PANTHER" id="PTHR33926">
    <property type="entry name" value="PROTEIN TIC 22, CHLOROPLASTIC"/>
    <property type="match status" value="1"/>
</dbReference>
<dbReference type="EMBL" id="CP003630">
    <property type="protein sequence ID" value="AFZ16154.1"/>
    <property type="molecule type" value="Genomic_DNA"/>
</dbReference>
<dbReference type="GO" id="GO:0015031">
    <property type="term" value="P:protein transport"/>
    <property type="evidence" value="ECO:0007669"/>
    <property type="project" value="InterPro"/>
</dbReference>
<proteinExistence type="predicted"/>
<evidence type="ECO:0000313" key="2">
    <source>
        <dbReference type="Proteomes" id="UP000010471"/>
    </source>
</evidence>
<gene>
    <name evidence="1" type="ORF">Mic7113_0221</name>
</gene>
<dbReference type="KEGG" id="mic:Mic7113_0221"/>
<reference evidence="1 2" key="1">
    <citation type="submission" date="2012-06" db="EMBL/GenBank/DDBJ databases">
        <title>Finished chromosome of genome of Microcoleus sp. PCC 7113.</title>
        <authorList>
            <consortium name="US DOE Joint Genome Institute"/>
            <person name="Gugger M."/>
            <person name="Coursin T."/>
            <person name="Rippka R."/>
            <person name="Tandeau De Marsac N."/>
            <person name="Huntemann M."/>
            <person name="Wei C.-L."/>
            <person name="Han J."/>
            <person name="Detter J.C."/>
            <person name="Han C."/>
            <person name="Tapia R."/>
            <person name="Chen A."/>
            <person name="Kyrpides N."/>
            <person name="Mavromatis K."/>
            <person name="Markowitz V."/>
            <person name="Szeto E."/>
            <person name="Ivanova N."/>
            <person name="Pagani I."/>
            <person name="Pati A."/>
            <person name="Goodwin L."/>
            <person name="Nordberg H.P."/>
            <person name="Cantor M.N."/>
            <person name="Hua S.X."/>
            <person name="Woyke T."/>
            <person name="Kerfeld C.A."/>
        </authorList>
    </citation>
    <scope>NUCLEOTIDE SEQUENCE [LARGE SCALE GENOMIC DNA]</scope>
    <source>
        <strain evidence="1 2">PCC 7113</strain>
    </source>
</reference>
<dbReference type="AlphaFoldDB" id="K9W8S6"/>
<sequence length="261" mass="28383">MKSLVRWSATLGLVGTALLGSFGLENLKALALPEQQVMEKLQPVPVFTVTDPQGAPLVATIPDGQNKAQAVAGVFISQKDAQAFVQRLQKEKPDLAKNVQVVPVSLAQIYKLRQENQNKPEGLNFAFIPVQQQLQAAQAIAGQAGQQGQSFQGTPLFVARGGRENGYLTVQENGKAVIPFFFEKEQLQVMVDRFKQQKPDLASTVKVEAVPLEGVIYTLQTSNNQELSNVMIVPTQEAISFLRSLPPAPGQNAPQGGQQRR</sequence>
<dbReference type="Gene3D" id="3.40.1350.100">
    <property type="match status" value="2"/>
</dbReference>
<dbReference type="OrthoDB" id="509198at2"/>
<dbReference type="Pfam" id="PF04278">
    <property type="entry name" value="Tic22"/>
    <property type="match status" value="1"/>
</dbReference>